<dbReference type="NCBIfam" id="TIGR01496">
    <property type="entry name" value="DHPS"/>
    <property type="match status" value="1"/>
</dbReference>
<dbReference type="InterPro" id="IPR045031">
    <property type="entry name" value="DHP_synth-like"/>
</dbReference>
<dbReference type="EC" id="2.5.1.15" evidence="10"/>
<dbReference type="GO" id="GO:0005524">
    <property type="term" value="F:ATP binding"/>
    <property type="evidence" value="ECO:0007669"/>
    <property type="project" value="UniProtKB-KW"/>
</dbReference>
<feature type="region of interest" description="Disordered" evidence="25">
    <location>
        <begin position="666"/>
        <end position="694"/>
    </location>
</feature>
<dbReference type="PANTHER" id="PTHR20941:SF1">
    <property type="entry name" value="FOLIC ACID SYNTHESIS PROTEIN FOL1"/>
    <property type="match status" value="1"/>
</dbReference>
<dbReference type="InterPro" id="IPR006390">
    <property type="entry name" value="DHP_synth_dom"/>
</dbReference>
<evidence type="ECO:0000256" key="5">
    <source>
        <dbReference type="ARBA" id="ARBA00004763"/>
    </source>
</evidence>
<keyword evidence="28" id="KW-1185">Reference proteome</keyword>
<feature type="compositionally biased region" description="Polar residues" evidence="25">
    <location>
        <begin position="674"/>
        <end position="691"/>
    </location>
</feature>
<keyword evidence="16" id="KW-0418">Kinase</keyword>
<reference evidence="27 28" key="1">
    <citation type="submission" date="2021-11" db="EMBL/GenBank/DDBJ databases">
        <title>Black yeast isolated from Biological Soil Crust.</title>
        <authorList>
            <person name="Kurbessoian T."/>
        </authorList>
    </citation>
    <scope>NUCLEOTIDE SEQUENCE [LARGE SCALE GENOMIC DNA]</scope>
    <source>
        <strain evidence="27 28">CCFEE 5522</strain>
    </source>
</reference>
<organism evidence="27 28">
    <name type="scientific">Oleoguttula mirabilis</name>
    <dbReference type="NCBI Taxonomy" id="1507867"/>
    <lineage>
        <taxon>Eukaryota</taxon>
        <taxon>Fungi</taxon>
        <taxon>Dikarya</taxon>
        <taxon>Ascomycota</taxon>
        <taxon>Pezizomycotina</taxon>
        <taxon>Dothideomycetes</taxon>
        <taxon>Dothideomycetidae</taxon>
        <taxon>Mycosphaerellales</taxon>
        <taxon>Teratosphaeriaceae</taxon>
        <taxon>Oleoguttula</taxon>
    </lineage>
</organism>
<feature type="compositionally biased region" description="Polar residues" evidence="25">
    <location>
        <begin position="374"/>
        <end position="386"/>
    </location>
</feature>
<evidence type="ECO:0000256" key="3">
    <source>
        <dbReference type="ARBA" id="ARBA00001353"/>
    </source>
</evidence>
<comment type="cofactor">
    <cofactor evidence="4">
        <name>Mg(2+)</name>
        <dbReference type="ChEBI" id="CHEBI:18420"/>
    </cofactor>
</comment>
<keyword evidence="18" id="KW-0460">Magnesium</keyword>
<evidence type="ECO:0000256" key="10">
    <source>
        <dbReference type="ARBA" id="ARBA00012458"/>
    </source>
</evidence>
<feature type="region of interest" description="Disordered" evidence="25">
    <location>
        <begin position="63"/>
        <end position="86"/>
    </location>
</feature>
<evidence type="ECO:0000256" key="13">
    <source>
        <dbReference type="ARBA" id="ARBA00022679"/>
    </source>
</evidence>
<feature type="region of interest" description="Disordered" evidence="25">
    <location>
        <begin position="354"/>
        <end position="397"/>
    </location>
</feature>
<evidence type="ECO:0000256" key="2">
    <source>
        <dbReference type="ARBA" id="ARBA00000198"/>
    </source>
</evidence>
<feature type="compositionally biased region" description="Polar residues" evidence="25">
    <location>
        <begin position="357"/>
        <end position="366"/>
    </location>
</feature>
<evidence type="ECO:0000256" key="15">
    <source>
        <dbReference type="ARBA" id="ARBA00022741"/>
    </source>
</evidence>
<evidence type="ECO:0000256" key="20">
    <source>
        <dbReference type="ARBA" id="ARBA00023268"/>
    </source>
</evidence>
<keyword evidence="20" id="KW-0511">Multifunctional enzyme</keyword>
<gene>
    <name evidence="27" type="ORF">LTR36_004575</name>
</gene>
<feature type="compositionally biased region" description="Basic and acidic residues" evidence="25">
    <location>
        <begin position="75"/>
        <end position="86"/>
    </location>
</feature>
<dbReference type="GO" id="GO:0046872">
    <property type="term" value="F:metal ion binding"/>
    <property type="evidence" value="ECO:0007669"/>
    <property type="project" value="UniProtKB-KW"/>
</dbReference>
<dbReference type="SUPFAM" id="SSF51717">
    <property type="entry name" value="Dihydropteroate synthetase-like"/>
    <property type="match status" value="1"/>
</dbReference>
<keyword evidence="13" id="KW-0808">Transferase</keyword>
<evidence type="ECO:0000256" key="19">
    <source>
        <dbReference type="ARBA" id="ARBA00022909"/>
    </source>
</evidence>
<dbReference type="EMBL" id="JAVFHQ010000027">
    <property type="protein sequence ID" value="KAK4544077.1"/>
    <property type="molecule type" value="Genomic_DNA"/>
</dbReference>
<dbReference type="NCBIfam" id="TIGR01498">
    <property type="entry name" value="folK"/>
    <property type="match status" value="1"/>
</dbReference>
<evidence type="ECO:0000256" key="16">
    <source>
        <dbReference type="ARBA" id="ARBA00022777"/>
    </source>
</evidence>
<evidence type="ECO:0000256" key="7">
    <source>
        <dbReference type="ARBA" id="ARBA00005051"/>
    </source>
</evidence>
<dbReference type="EC" id="4.1.2.25" evidence="11"/>
<dbReference type="GO" id="GO:0004156">
    <property type="term" value="F:dihydropteroate synthase activity"/>
    <property type="evidence" value="ECO:0007669"/>
    <property type="project" value="UniProtKB-EC"/>
</dbReference>
<dbReference type="InterPro" id="IPR035907">
    <property type="entry name" value="Hppk_sf"/>
</dbReference>
<evidence type="ECO:0000256" key="21">
    <source>
        <dbReference type="ARBA" id="ARBA00058009"/>
    </source>
</evidence>
<dbReference type="InterPro" id="IPR000489">
    <property type="entry name" value="Pterin-binding_dom"/>
</dbReference>
<evidence type="ECO:0000313" key="27">
    <source>
        <dbReference type="EMBL" id="KAK4544077.1"/>
    </source>
</evidence>
<evidence type="ECO:0000313" key="28">
    <source>
        <dbReference type="Proteomes" id="UP001324427"/>
    </source>
</evidence>
<dbReference type="InterPro" id="IPR011005">
    <property type="entry name" value="Dihydropteroate_synth-like_sf"/>
</dbReference>
<dbReference type="Pfam" id="PF01288">
    <property type="entry name" value="HPPK"/>
    <property type="match status" value="1"/>
</dbReference>
<dbReference type="Gene3D" id="3.30.70.560">
    <property type="entry name" value="7,8-Dihydro-6-hydroxymethylpterin-pyrophosphokinase HPPK"/>
    <property type="match status" value="1"/>
</dbReference>
<evidence type="ECO:0000256" key="18">
    <source>
        <dbReference type="ARBA" id="ARBA00022842"/>
    </source>
</evidence>
<keyword evidence="15" id="KW-0547">Nucleotide-binding</keyword>
<evidence type="ECO:0000256" key="17">
    <source>
        <dbReference type="ARBA" id="ARBA00022840"/>
    </source>
</evidence>
<feature type="domain" description="Pterin-binding" evidence="26">
    <location>
        <begin position="1197"/>
        <end position="1463"/>
    </location>
</feature>
<dbReference type="SUPFAM" id="SSF55083">
    <property type="entry name" value="6-hydroxymethyl-7,8-dihydropterin pyrophosphokinase, HPPK"/>
    <property type="match status" value="1"/>
</dbReference>
<dbReference type="GO" id="GO:0046654">
    <property type="term" value="P:tetrahydrofolate biosynthetic process"/>
    <property type="evidence" value="ECO:0007669"/>
    <property type="project" value="TreeGrafter"/>
</dbReference>
<dbReference type="GO" id="GO:0004150">
    <property type="term" value="F:dihydroneopterin aldolase activity"/>
    <property type="evidence" value="ECO:0007669"/>
    <property type="project" value="UniProtKB-EC"/>
</dbReference>
<dbReference type="FunFam" id="3.20.20.20:FF:000006">
    <property type="entry name" value="Dihydropteroate synthase"/>
    <property type="match status" value="1"/>
</dbReference>
<evidence type="ECO:0000256" key="4">
    <source>
        <dbReference type="ARBA" id="ARBA00001946"/>
    </source>
</evidence>
<comment type="function">
    <text evidence="21">Catalyzes three sequential steps of tetrahydrofolate biosynthesis.</text>
</comment>
<dbReference type="Gene3D" id="3.20.20.20">
    <property type="entry name" value="Dihydropteroate synthase-like"/>
    <property type="match status" value="1"/>
</dbReference>
<dbReference type="GO" id="GO:0016301">
    <property type="term" value="F:kinase activity"/>
    <property type="evidence" value="ECO:0007669"/>
    <property type="project" value="UniProtKB-KW"/>
</dbReference>
<dbReference type="GO" id="GO:0005740">
    <property type="term" value="C:mitochondrial envelope"/>
    <property type="evidence" value="ECO:0007669"/>
    <property type="project" value="TreeGrafter"/>
</dbReference>
<comment type="similarity">
    <text evidence="8">In the N-terminal section; belongs to the DHNA family.</text>
</comment>
<comment type="pathway">
    <text evidence="6">Cofactor biosynthesis; tetrahydrofolate biosynthesis; 2-amino-4-hydroxy-6-hydroxymethyl-7,8-dihydropteridine diphosphate from 7,8-dihydroneopterin triphosphate: step 3/4.</text>
</comment>
<evidence type="ECO:0000259" key="26">
    <source>
        <dbReference type="PROSITE" id="PS50972"/>
    </source>
</evidence>
<evidence type="ECO:0000256" key="22">
    <source>
        <dbReference type="ARBA" id="ARBA00061548"/>
    </source>
</evidence>
<dbReference type="PANTHER" id="PTHR20941">
    <property type="entry name" value="FOLATE SYNTHESIS PROTEINS"/>
    <property type="match status" value="1"/>
</dbReference>
<dbReference type="PROSITE" id="PS00793">
    <property type="entry name" value="DHPS_2"/>
    <property type="match status" value="1"/>
</dbReference>
<comment type="pathway">
    <text evidence="5">Cofactor biosynthesis; tetrahydrofolate biosynthesis; 7,8-dihydrofolate from 2-amino-4-hydroxy-6-hydroxymethyl-7,8-dihydropteridine diphosphate and 4-aminobenzoate: step 1/2.</text>
</comment>
<protein>
    <recommendedName>
        <fullName evidence="23">Folic acid synthesis protein FOL1</fullName>
        <ecNumber evidence="10">2.5.1.15</ecNumber>
        <ecNumber evidence="12">2.7.6.3</ecNumber>
        <ecNumber evidence="11">4.1.2.25</ecNumber>
    </recommendedName>
    <alternativeName>
        <fullName evidence="24">Folic acid synthesis protein fol1</fullName>
    </alternativeName>
</protein>
<evidence type="ECO:0000256" key="6">
    <source>
        <dbReference type="ARBA" id="ARBA00005013"/>
    </source>
</evidence>
<keyword evidence="17" id="KW-0067">ATP-binding</keyword>
<comment type="caution">
    <text evidence="27">The sequence shown here is derived from an EMBL/GenBank/DDBJ whole genome shotgun (WGS) entry which is preliminary data.</text>
</comment>
<evidence type="ECO:0000256" key="14">
    <source>
        <dbReference type="ARBA" id="ARBA00022723"/>
    </source>
</evidence>
<dbReference type="Pfam" id="PF00809">
    <property type="entry name" value="Pterin_bind"/>
    <property type="match status" value="1"/>
</dbReference>
<dbReference type="PROSITE" id="PS00794">
    <property type="entry name" value="HPPK"/>
    <property type="match status" value="1"/>
</dbReference>
<evidence type="ECO:0000256" key="1">
    <source>
        <dbReference type="ARBA" id="ARBA00000012"/>
    </source>
</evidence>
<evidence type="ECO:0000256" key="12">
    <source>
        <dbReference type="ARBA" id="ARBA00013253"/>
    </source>
</evidence>
<dbReference type="GO" id="GO:0046656">
    <property type="term" value="P:folic acid biosynthetic process"/>
    <property type="evidence" value="ECO:0007669"/>
    <property type="project" value="UniProtKB-KW"/>
</dbReference>
<evidence type="ECO:0000256" key="24">
    <source>
        <dbReference type="ARBA" id="ARBA00068111"/>
    </source>
</evidence>
<dbReference type="CDD" id="cd00483">
    <property type="entry name" value="HPPK"/>
    <property type="match status" value="1"/>
</dbReference>
<dbReference type="InterPro" id="IPR000550">
    <property type="entry name" value="Hppk"/>
</dbReference>
<comment type="catalytic activity">
    <reaction evidence="2">
        <text>6-hydroxymethyl-7,8-dihydropterin + ATP = (7,8-dihydropterin-6-yl)methyl diphosphate + AMP + H(+)</text>
        <dbReference type="Rhea" id="RHEA:11412"/>
        <dbReference type="ChEBI" id="CHEBI:15378"/>
        <dbReference type="ChEBI" id="CHEBI:30616"/>
        <dbReference type="ChEBI" id="CHEBI:44841"/>
        <dbReference type="ChEBI" id="CHEBI:72950"/>
        <dbReference type="ChEBI" id="CHEBI:456215"/>
        <dbReference type="EC" id="2.7.6.3"/>
    </reaction>
</comment>
<accession>A0AAV9JGB0</accession>
<name>A0AAV9JGB0_9PEZI</name>
<keyword evidence="14" id="KW-0479">Metal-binding</keyword>
<comment type="similarity">
    <text evidence="22">In the central section; belongs to the HPPK family.</text>
</comment>
<comment type="catalytic activity">
    <reaction evidence="3">
        <text>7,8-dihydroneopterin = 6-hydroxymethyl-7,8-dihydropterin + glycolaldehyde</text>
        <dbReference type="Rhea" id="RHEA:10540"/>
        <dbReference type="ChEBI" id="CHEBI:17001"/>
        <dbReference type="ChEBI" id="CHEBI:17071"/>
        <dbReference type="ChEBI" id="CHEBI:44841"/>
        <dbReference type="EC" id="4.1.2.25"/>
    </reaction>
</comment>
<evidence type="ECO:0000256" key="25">
    <source>
        <dbReference type="SAM" id="MobiDB-lite"/>
    </source>
</evidence>
<proteinExistence type="inferred from homology"/>
<comment type="catalytic activity">
    <reaction evidence="1">
        <text>(7,8-dihydropterin-6-yl)methyl diphosphate + 4-aminobenzoate = 7,8-dihydropteroate + diphosphate</text>
        <dbReference type="Rhea" id="RHEA:19949"/>
        <dbReference type="ChEBI" id="CHEBI:17836"/>
        <dbReference type="ChEBI" id="CHEBI:17839"/>
        <dbReference type="ChEBI" id="CHEBI:33019"/>
        <dbReference type="ChEBI" id="CHEBI:72950"/>
        <dbReference type="EC" id="2.5.1.15"/>
    </reaction>
</comment>
<dbReference type="PROSITE" id="PS50972">
    <property type="entry name" value="PTERIN_BINDING"/>
    <property type="match status" value="1"/>
</dbReference>
<evidence type="ECO:0000256" key="9">
    <source>
        <dbReference type="ARBA" id="ARBA00009951"/>
    </source>
</evidence>
<dbReference type="GO" id="GO:0003848">
    <property type="term" value="F:2-amino-4-hydroxy-6-hydroxymethyldihydropteridine diphosphokinase activity"/>
    <property type="evidence" value="ECO:0007669"/>
    <property type="project" value="UniProtKB-EC"/>
</dbReference>
<keyword evidence="19" id="KW-0289">Folate biosynthesis</keyword>
<dbReference type="CDD" id="cd00739">
    <property type="entry name" value="DHPS"/>
    <property type="match status" value="1"/>
</dbReference>
<evidence type="ECO:0000256" key="23">
    <source>
        <dbReference type="ARBA" id="ARBA00067568"/>
    </source>
</evidence>
<comment type="pathway">
    <text evidence="7">Cofactor biosynthesis; tetrahydrofolate biosynthesis; 2-amino-4-hydroxy-6-hydroxymethyl-7,8-dihydropteridine diphosphate from 7,8-dihydroneopterin triphosphate: step 4/4.</text>
</comment>
<comment type="similarity">
    <text evidence="9">In the C-terminal section; belongs to the DHPS family.</text>
</comment>
<evidence type="ECO:0000256" key="11">
    <source>
        <dbReference type="ARBA" id="ARBA00013043"/>
    </source>
</evidence>
<dbReference type="Proteomes" id="UP001324427">
    <property type="component" value="Unassembled WGS sequence"/>
</dbReference>
<evidence type="ECO:0000256" key="8">
    <source>
        <dbReference type="ARBA" id="ARBA00009640"/>
    </source>
</evidence>
<dbReference type="EC" id="2.7.6.3" evidence="12"/>
<sequence>MRASSFSPLLDFHALQLELIGDRMMRCTHNRLLNPDGTRQAPLGNAVNLSKLESAHITSMQIASKTHSALDESPDDRPARGDPSERFVRNVRVKTAKPIELPPAMQRKLGVTAFSVVVEQNACAAALPDHFQPDRILQQLETYSHASSSAGLAHALSLSRCLAKCMEGSAGARLYARSMPFPHDFGKEHLGCDASFGFALHSEYSYGVGPAVGIDLPPLHDLSASLQDCQAETSLICRVLAVYRSKTRYGRNTVLGDDSQDMLSLTTRLTETALKVTTQVLAGMTFASAESATNYLSEALLRMLSLVEASGELVAINLYTVGKGLPNCRSEAYWKQGRPDSSVPAGTVARVAHVSPAQEQSPTNGSMRDGHAISRTNRPNAGMNSSADHKFPQAVKASPDTARIMPTKSQPTEALTHGHVHESGELVVSHEVALTLPEPVQRMGFDTYGFTIAWSPQDALSLHSVTVETVQYIIDRELESMSEHGMSAWQQVIGNITQALPHSPQVKDVKVLIRDLKLDKTVGLKHRPYLQAAFLTASNNSDLGQEGTKVVIDLGDILGLPVSSQNDERESWWLGGKLEGFVAQGSTDETDRDLHSALVQGLERIKSIARPIFAEDGSTKDPDLLARTVALALKQADKALISGLAITRVATRIGPGTRNIVHGRATSDMAPEDQATQVHSVTEKTASLPSSQHEKDPLDLQALRVLGLIRDTSGVATWKGSPATGTNAIEYNWLSKSDVLKRKTGMERVKLTVHIPSHELELLLPIESARRIVEEQLDASSHNGWVCFIAATERMKVAMPCAVYFNWAVSLPGSQLLDLAVPVESAGSLKLLNNFSVSFSLDCTKAMNPSGSPQWRTKVTMPNIYGFTFTANEDEPRKAQASFSFLGKISSPDYGLPAESITAAWAPMLKSLQTFSAPFFAGADTDLDMNDMAHTILADLKRHGGFFPSFFEAETASVGVGLSLEGQLAKSWGRATLDLTACNALQGPWGGDDQVRKADIQVGKTLETVSSAAPVEPSVGGVFIALGSNVGDRLEAIEAACRAIDEDGDMRVVQTSSLYETEPMYVEDQGRFLNGACEIDTQLEPIELLDRLQAIENRLGRVKTIDKGPRSIDLDILMYKRQSFHNDRLTIPHVLMTEREFVLRPLMDMIRGRLYPLASRAQEYINRLPISHALMYQQVSLGPGCEPIVPLNHQKRTRVMSILNVTPDSFSDGGVNNGADMETLKATAASHIAAGATIIDIGGQSSRPNAPDITAEEEIARVLPAIEAIKSLPEATGVAISIDTYRAAVAEAAIQAGAHIINDISAGLLDPEMLPTVARLGCTYVVMHMRGTPATMQNEENCSYPDGLIRTIVRELQTRIDAAQKAGVRRWRIVVDPGVGFAKTQEQNVQVLAKVKRLVSSSKLRGYPSLLGSSRKGFIGQITGVKEAKERSWGTAATVTAAVQGGVDIVRVHDVQEMAQVVKMADAMYRA</sequence>